<evidence type="ECO:0000259" key="1">
    <source>
        <dbReference type="Pfam" id="PF16289"/>
    </source>
</evidence>
<reference evidence="2 3" key="1">
    <citation type="submission" date="2018-08" db="EMBL/GenBank/DDBJ databases">
        <title>Genomic Encyclopedia of Archaeal and Bacterial Type Strains, Phase II (KMG-II): from individual species to whole genera.</title>
        <authorList>
            <person name="Goeker M."/>
        </authorList>
    </citation>
    <scope>NUCLEOTIDE SEQUENCE [LARGE SCALE GENOMIC DNA]</scope>
    <source>
        <strain evidence="2 3">DSM 45791</strain>
    </source>
</reference>
<name>A0A3E0HMC1_9PSEU</name>
<feature type="domain" description="DUF4935" evidence="1">
    <location>
        <begin position="2"/>
        <end position="167"/>
    </location>
</feature>
<dbReference type="Proteomes" id="UP000256269">
    <property type="component" value="Unassembled WGS sequence"/>
</dbReference>
<dbReference type="AlphaFoldDB" id="A0A3E0HMC1"/>
<dbReference type="Pfam" id="PF16289">
    <property type="entry name" value="PIN_12"/>
    <property type="match status" value="1"/>
</dbReference>
<evidence type="ECO:0000313" key="2">
    <source>
        <dbReference type="EMBL" id="REH47366.1"/>
    </source>
</evidence>
<accession>A0A3E0HMC1</accession>
<evidence type="ECO:0000313" key="3">
    <source>
        <dbReference type="Proteomes" id="UP000256269"/>
    </source>
</evidence>
<comment type="caution">
    <text evidence="2">The sequence shown here is derived from an EMBL/GenBank/DDBJ whole genome shotgun (WGS) entry which is preliminary data.</text>
</comment>
<gene>
    <name evidence="2" type="ORF">BCF44_106531</name>
</gene>
<dbReference type="InterPro" id="IPR032557">
    <property type="entry name" value="DUF4935"/>
</dbReference>
<sequence>MVIDSNAMWHQWRLTGRSWDELRNLVVHGRIDLYVPEVVVQEVVRGRHHDANDLVRDLVEVKLSRIEQLLKLGLPTKRQDLTTLVQNLVADYETELRDRLNELGALLIPVPTVSHQVVLTRALAGRKPFDSVGHDGYRDVLIWHSLLDIAADGYAGVVFVTNNTSDFCTGRPAALLPALLDELADVSPTIVAAVAQSVNEVGARVEDLERRVAAEADQNQQPAAEQATVERPGEDIVSDALAACVDVIVLKMEPPTPGRWGLNMSEGWQFLTILEEDPVDVVVIGLDYATLAYAPEDGDWTEFTASVRAKVTLDGFAFKGDVYADDGRTEVDIRDADWNDHYMHVWEHHDATLTFRLTLNADGTAIEECWLDSAEPTEAPS</sequence>
<dbReference type="EMBL" id="QUNO01000006">
    <property type="protein sequence ID" value="REH47366.1"/>
    <property type="molecule type" value="Genomic_DNA"/>
</dbReference>
<protein>
    <submittedName>
        <fullName evidence="2">Uncharacterized protein DUF4935</fullName>
    </submittedName>
</protein>
<keyword evidence="3" id="KW-1185">Reference proteome</keyword>
<proteinExistence type="predicted"/>
<organism evidence="2 3">
    <name type="scientific">Kutzneria buriramensis</name>
    <dbReference type="NCBI Taxonomy" id="1045776"/>
    <lineage>
        <taxon>Bacteria</taxon>
        <taxon>Bacillati</taxon>
        <taxon>Actinomycetota</taxon>
        <taxon>Actinomycetes</taxon>
        <taxon>Pseudonocardiales</taxon>
        <taxon>Pseudonocardiaceae</taxon>
        <taxon>Kutzneria</taxon>
    </lineage>
</organism>